<sequence length="93" mass="9699">MIATVILPLNPPLSLDCVYKGRVITNGTDYVSTGDCIKCRCSKGVMNCCSIGIRITSKPDDCKVVPDGPCSQKAVLIADETKPCPGGIGAVGR</sequence>
<accession>A0A8B6G019</accession>
<dbReference type="EMBL" id="UYJE01007667">
    <property type="protein sequence ID" value="VDI56833.1"/>
    <property type="molecule type" value="Genomic_DNA"/>
</dbReference>
<protein>
    <recommendedName>
        <fullName evidence="3">VWFC domain-containing protein</fullName>
    </recommendedName>
</protein>
<dbReference type="Gene3D" id="2.60.40.1900">
    <property type="entry name" value="Beta-microseminoprotein (PSP94) domain"/>
    <property type="match status" value="1"/>
</dbReference>
<dbReference type="Proteomes" id="UP000596742">
    <property type="component" value="Unassembled WGS sequence"/>
</dbReference>
<comment type="caution">
    <text evidence="1">The sequence shown here is derived from an EMBL/GenBank/DDBJ whole genome shotgun (WGS) entry which is preliminary data.</text>
</comment>
<organism evidence="1 2">
    <name type="scientific">Mytilus galloprovincialis</name>
    <name type="common">Mediterranean mussel</name>
    <dbReference type="NCBI Taxonomy" id="29158"/>
    <lineage>
        <taxon>Eukaryota</taxon>
        <taxon>Metazoa</taxon>
        <taxon>Spiralia</taxon>
        <taxon>Lophotrochozoa</taxon>
        <taxon>Mollusca</taxon>
        <taxon>Bivalvia</taxon>
        <taxon>Autobranchia</taxon>
        <taxon>Pteriomorphia</taxon>
        <taxon>Mytilida</taxon>
        <taxon>Mytiloidea</taxon>
        <taxon>Mytilidae</taxon>
        <taxon>Mytilinae</taxon>
        <taxon>Mytilus</taxon>
    </lineage>
</organism>
<reference evidence="1" key="1">
    <citation type="submission" date="2018-11" db="EMBL/GenBank/DDBJ databases">
        <authorList>
            <person name="Alioto T."/>
            <person name="Alioto T."/>
        </authorList>
    </citation>
    <scope>NUCLEOTIDE SEQUENCE</scope>
</reference>
<proteinExistence type="predicted"/>
<evidence type="ECO:0000313" key="1">
    <source>
        <dbReference type="EMBL" id="VDI56833.1"/>
    </source>
</evidence>
<evidence type="ECO:0008006" key="3">
    <source>
        <dbReference type="Google" id="ProtNLM"/>
    </source>
</evidence>
<name>A0A8B6G019_MYTGA</name>
<evidence type="ECO:0000313" key="2">
    <source>
        <dbReference type="Proteomes" id="UP000596742"/>
    </source>
</evidence>
<dbReference type="AlphaFoldDB" id="A0A8B6G019"/>
<gene>
    <name evidence="1" type="ORF">MGAL_10B089770</name>
</gene>
<keyword evidence="2" id="KW-1185">Reference proteome</keyword>
<dbReference type="OrthoDB" id="6139595at2759"/>